<dbReference type="InterPro" id="IPR013534">
    <property type="entry name" value="Starch_synth_cat_dom"/>
</dbReference>
<dbReference type="EC" id="2.4.1.21" evidence="7"/>
<evidence type="ECO:0000256" key="5">
    <source>
        <dbReference type="ARBA" id="ARBA00022679"/>
    </source>
</evidence>
<evidence type="ECO:0000256" key="2">
    <source>
        <dbReference type="ARBA" id="ARBA00002764"/>
    </source>
</evidence>
<keyword evidence="6 7" id="KW-0320">Glycogen biosynthesis</keyword>
<evidence type="ECO:0000256" key="1">
    <source>
        <dbReference type="ARBA" id="ARBA00001478"/>
    </source>
</evidence>
<feature type="binding site" evidence="7">
    <location>
        <position position="15"/>
    </location>
    <ligand>
        <name>ADP-alpha-D-glucose</name>
        <dbReference type="ChEBI" id="CHEBI:57498"/>
    </ligand>
</feature>
<feature type="domain" description="Starch synthase catalytic" evidence="9">
    <location>
        <begin position="2"/>
        <end position="237"/>
    </location>
</feature>
<dbReference type="InterPro" id="IPR001296">
    <property type="entry name" value="Glyco_trans_1"/>
</dbReference>
<dbReference type="UniPathway" id="UPA00164"/>
<dbReference type="PANTHER" id="PTHR45825">
    <property type="entry name" value="GRANULE-BOUND STARCH SYNTHASE 1, CHLOROPLASTIC/AMYLOPLASTIC"/>
    <property type="match status" value="1"/>
</dbReference>
<sequence length="479" mass="54718">MRILFTVSECAPFVKSGGLGDVAGALPKELKKLDADVRVIMPKYGFISSEFLSKAKKIASFRVQVGWRNQYCGVEQLEYNGITYYLIENEYYFYRDSLYGHYDDGERFSFFCQAILEALPVIPFKPDIIHCHDWHTGMVPYLLDRKYRHDNFYRDIRTVFTIHNLQFQGLFPQGVLEDLLNLDNGYFHSGELEFNGAVSFMKGAILASNALTTVSPTYKNEIQTPFFGENLDGLLREQSFKLQGIINGIDTDSYNPENNPHIAEPYSFSELEMKKQNKLALQKEFDLPQSEDVPIIAMVTRLTEQKGLSLVKRVMHELLEEENVQLVVLGSGDPEFEGYFNHLAGAYPSNAGVYIGFNEAMAHRIYAGADFFLMPSLFEPCGLSQLISLRYGTIPIVRETGGLNDTVQALNEFDSTGNGFTFTNYNAHDMKNTIKRALSFYNHETLWPLLMENAMSGDYSWAQSAKQYFDLYSKLKRRR</sequence>
<dbReference type="SUPFAM" id="SSF53756">
    <property type="entry name" value="UDP-Glycosyltransferase/glycogen phosphorylase"/>
    <property type="match status" value="1"/>
</dbReference>
<gene>
    <name evidence="7" type="primary">glgA</name>
    <name evidence="10" type="ORF">KP78_16170</name>
</gene>
<proteinExistence type="inferred from homology"/>
<reference evidence="10 11" key="1">
    <citation type="submission" date="2015-01" db="EMBL/GenBank/DDBJ databases">
        <title>Genome sequencing of Jeotgalibacillus soli.</title>
        <authorList>
            <person name="Goh K.M."/>
            <person name="Chan K.-G."/>
            <person name="Yaakop A.S."/>
            <person name="Ee R."/>
            <person name="Gan H.M."/>
            <person name="Chan C.S."/>
        </authorList>
    </citation>
    <scope>NUCLEOTIDE SEQUENCE [LARGE SCALE GENOMIC DNA]</scope>
    <source>
        <strain evidence="10 11">P9</strain>
    </source>
</reference>
<dbReference type="OrthoDB" id="9808590at2"/>
<evidence type="ECO:0000313" key="11">
    <source>
        <dbReference type="Proteomes" id="UP000031938"/>
    </source>
</evidence>
<dbReference type="Pfam" id="PF00534">
    <property type="entry name" value="Glycos_transf_1"/>
    <property type="match status" value="1"/>
</dbReference>
<dbReference type="RefSeq" id="WP_041087776.1">
    <property type="nucleotide sequence ID" value="NZ_JXRP01000013.1"/>
</dbReference>
<accession>A0A0C2RD17</accession>
<evidence type="ECO:0000256" key="6">
    <source>
        <dbReference type="ARBA" id="ARBA00023056"/>
    </source>
</evidence>
<dbReference type="GO" id="GO:0009011">
    <property type="term" value="F:alpha-1,4-glucan glucosyltransferase (ADP-glucose donor) activity"/>
    <property type="evidence" value="ECO:0007669"/>
    <property type="project" value="UniProtKB-UniRule"/>
</dbReference>
<dbReference type="GO" id="GO:0004373">
    <property type="term" value="F:alpha-1,4-glucan glucosyltransferase (UDP-glucose donor) activity"/>
    <property type="evidence" value="ECO:0007669"/>
    <property type="project" value="InterPro"/>
</dbReference>
<feature type="domain" description="Glycosyl transferase family 1" evidence="8">
    <location>
        <begin position="285"/>
        <end position="439"/>
    </location>
</feature>
<comment type="similarity">
    <text evidence="3 7">Belongs to the glycosyltransferase 1 family. Bacterial/plant glycogen synthase subfamily.</text>
</comment>
<keyword evidence="5 7" id="KW-0808">Transferase</keyword>
<dbReference type="NCBIfam" id="NF001898">
    <property type="entry name" value="PRK00654.1-1"/>
    <property type="match status" value="1"/>
</dbReference>
<dbReference type="Proteomes" id="UP000031938">
    <property type="component" value="Unassembled WGS sequence"/>
</dbReference>
<dbReference type="AlphaFoldDB" id="A0A0C2RD17"/>
<dbReference type="Gene3D" id="3.40.50.2000">
    <property type="entry name" value="Glycogen Phosphorylase B"/>
    <property type="match status" value="2"/>
</dbReference>
<dbReference type="GO" id="GO:0005978">
    <property type="term" value="P:glycogen biosynthetic process"/>
    <property type="evidence" value="ECO:0007669"/>
    <property type="project" value="UniProtKB-UniRule"/>
</dbReference>
<evidence type="ECO:0000256" key="7">
    <source>
        <dbReference type="HAMAP-Rule" id="MF_00484"/>
    </source>
</evidence>
<dbReference type="EMBL" id="JXRP01000013">
    <property type="protein sequence ID" value="KIL48170.1"/>
    <property type="molecule type" value="Genomic_DNA"/>
</dbReference>
<evidence type="ECO:0000313" key="10">
    <source>
        <dbReference type="EMBL" id="KIL48170.1"/>
    </source>
</evidence>
<dbReference type="HAMAP" id="MF_00484">
    <property type="entry name" value="Glycogen_synth"/>
    <property type="match status" value="1"/>
</dbReference>
<keyword evidence="11" id="KW-1185">Reference proteome</keyword>
<evidence type="ECO:0000259" key="9">
    <source>
        <dbReference type="Pfam" id="PF08323"/>
    </source>
</evidence>
<comment type="caution">
    <text evidence="10">The sequence shown here is derived from an EMBL/GenBank/DDBJ whole genome shotgun (WGS) entry which is preliminary data.</text>
</comment>
<keyword evidence="4 7" id="KW-0328">Glycosyltransferase</keyword>
<organism evidence="10 11">
    <name type="scientific">Jeotgalibacillus soli</name>
    <dbReference type="NCBI Taxonomy" id="889306"/>
    <lineage>
        <taxon>Bacteria</taxon>
        <taxon>Bacillati</taxon>
        <taxon>Bacillota</taxon>
        <taxon>Bacilli</taxon>
        <taxon>Bacillales</taxon>
        <taxon>Caryophanaceae</taxon>
        <taxon>Jeotgalibacillus</taxon>
    </lineage>
</organism>
<evidence type="ECO:0000259" key="8">
    <source>
        <dbReference type="Pfam" id="PF00534"/>
    </source>
</evidence>
<dbReference type="STRING" id="889306.KP78_16170"/>
<evidence type="ECO:0000256" key="3">
    <source>
        <dbReference type="ARBA" id="ARBA00010281"/>
    </source>
</evidence>
<dbReference type="InterPro" id="IPR011835">
    <property type="entry name" value="GS/SS"/>
</dbReference>
<dbReference type="PATRIC" id="fig|889306.3.peg.1624"/>
<comment type="pathway">
    <text evidence="7">Glycan biosynthesis; glycogen biosynthesis.</text>
</comment>
<comment type="function">
    <text evidence="2 7">Synthesizes alpha-1,4-glucan chains using ADP-glucose.</text>
</comment>
<protein>
    <recommendedName>
        <fullName evidence="7">Glycogen synthase</fullName>
        <ecNumber evidence="7">2.4.1.21</ecNumber>
    </recommendedName>
    <alternativeName>
        <fullName evidence="7">Starch [bacterial glycogen] synthase</fullName>
    </alternativeName>
</protein>
<dbReference type="NCBIfam" id="TIGR02095">
    <property type="entry name" value="glgA"/>
    <property type="match status" value="1"/>
</dbReference>
<dbReference type="CDD" id="cd03791">
    <property type="entry name" value="GT5_Glycogen_synthase_DULL1-like"/>
    <property type="match status" value="1"/>
</dbReference>
<dbReference type="PANTHER" id="PTHR45825:SF11">
    <property type="entry name" value="ALPHA AMYLASE DOMAIN-CONTAINING PROTEIN"/>
    <property type="match status" value="1"/>
</dbReference>
<dbReference type="Pfam" id="PF08323">
    <property type="entry name" value="Glyco_transf_5"/>
    <property type="match status" value="1"/>
</dbReference>
<comment type="catalytic activity">
    <reaction evidence="1 7">
        <text>[(1-&gt;4)-alpha-D-glucosyl](n) + ADP-alpha-D-glucose = [(1-&gt;4)-alpha-D-glucosyl](n+1) + ADP + H(+)</text>
        <dbReference type="Rhea" id="RHEA:18189"/>
        <dbReference type="Rhea" id="RHEA-COMP:9584"/>
        <dbReference type="Rhea" id="RHEA-COMP:9587"/>
        <dbReference type="ChEBI" id="CHEBI:15378"/>
        <dbReference type="ChEBI" id="CHEBI:15444"/>
        <dbReference type="ChEBI" id="CHEBI:57498"/>
        <dbReference type="ChEBI" id="CHEBI:456216"/>
        <dbReference type="EC" id="2.4.1.21"/>
    </reaction>
</comment>
<dbReference type="NCBIfam" id="NF001899">
    <property type="entry name" value="PRK00654.1-2"/>
    <property type="match status" value="1"/>
</dbReference>
<name>A0A0C2RD17_9BACL</name>
<evidence type="ECO:0000256" key="4">
    <source>
        <dbReference type="ARBA" id="ARBA00022676"/>
    </source>
</evidence>